<protein>
    <submittedName>
        <fullName evidence="1">Uncharacterized protein</fullName>
    </submittedName>
</protein>
<sequence length="664" mass="75113">MSAEVPGPDIITAENHLPDVAQHEPAISRKRGGSPLIEGASKKKQRIAGNKKRQGSTTIRDKKKDGKKKDGGASRRKKEPRGRFNADGGGFWHYQPHGQSATQPPQGGIPSSGYDGYFHSIPPYYPPPFPVSYGPPHPRPYSHGNFGPPVPTAYNYNNGDPSESSAEETSQRDIGSESESAYRRSDEDMESDGIQSEQDVNIIVNEEYATPRASMEPTEHEMAHAASDHRSHSEHSNDKVKHISSQLRTTEKFPFSLISSSRGIQEPAAGAVNSDQEDPGRLQDDSNERTPRASPGVAPGPSTMISTDGLRGHSADNNTVEQHQDNDPSGYRRKGKERAAALDYADPQMGLLMLDNMHTLQTKFDDQQKRQEEHNQHVVGELKELRMMGQNNVIEIRNKEVVQDLDASRSRQQQQNHQKATTPDPYKGLNATNLKYFVRLFYQKLNGIKHYSQLREKNPPFSAAERQLYEKRLPGAPVISAQSWRFDLEKGWKYCFNQAASLFFANRFLEYVNQGYFRQRHIPKEHRTTAAVQKALRSHFQSLKEIYKNLKDPKPAEERKKLSKRQAATSRRGTLLDNRKKTIVKRGYDHHAVLLSKFEPKNVSGDETDGENKSHPPRFRVVESKWMSQELKNFFAALDADYLEDYRNPHGRRATPGNPPRIRI</sequence>
<proteinExistence type="predicted"/>
<evidence type="ECO:0000313" key="2">
    <source>
        <dbReference type="Proteomes" id="UP001148662"/>
    </source>
</evidence>
<comment type="caution">
    <text evidence="1">The sequence shown here is derived from an EMBL/GenBank/DDBJ whole genome shotgun (WGS) entry which is preliminary data.</text>
</comment>
<accession>A0ACC1TE74</accession>
<dbReference type="Proteomes" id="UP001148662">
    <property type="component" value="Unassembled WGS sequence"/>
</dbReference>
<gene>
    <name evidence="1" type="ORF">NM688_g594</name>
</gene>
<reference evidence="1" key="1">
    <citation type="submission" date="2022-07" db="EMBL/GenBank/DDBJ databases">
        <title>Genome Sequence of Phlebia brevispora.</title>
        <authorList>
            <person name="Buettner E."/>
        </authorList>
    </citation>
    <scope>NUCLEOTIDE SEQUENCE</scope>
    <source>
        <strain evidence="1">MPL23</strain>
    </source>
</reference>
<dbReference type="EMBL" id="JANHOG010000051">
    <property type="protein sequence ID" value="KAJ3559013.1"/>
    <property type="molecule type" value="Genomic_DNA"/>
</dbReference>
<name>A0ACC1TE74_9APHY</name>
<evidence type="ECO:0000313" key="1">
    <source>
        <dbReference type="EMBL" id="KAJ3559013.1"/>
    </source>
</evidence>
<keyword evidence="2" id="KW-1185">Reference proteome</keyword>
<organism evidence="1 2">
    <name type="scientific">Phlebia brevispora</name>
    <dbReference type="NCBI Taxonomy" id="194682"/>
    <lineage>
        <taxon>Eukaryota</taxon>
        <taxon>Fungi</taxon>
        <taxon>Dikarya</taxon>
        <taxon>Basidiomycota</taxon>
        <taxon>Agaricomycotina</taxon>
        <taxon>Agaricomycetes</taxon>
        <taxon>Polyporales</taxon>
        <taxon>Meruliaceae</taxon>
        <taxon>Phlebia</taxon>
    </lineage>
</organism>